<evidence type="ECO:0000259" key="1">
    <source>
        <dbReference type="Pfam" id="PF02589"/>
    </source>
</evidence>
<dbReference type="SUPFAM" id="SSF100950">
    <property type="entry name" value="NagB/RpiA/CoA transferase-like"/>
    <property type="match status" value="1"/>
</dbReference>
<organism evidence="2 3">
    <name type="scientific">Rhizocola hellebori</name>
    <dbReference type="NCBI Taxonomy" id="1392758"/>
    <lineage>
        <taxon>Bacteria</taxon>
        <taxon>Bacillati</taxon>
        <taxon>Actinomycetota</taxon>
        <taxon>Actinomycetes</taxon>
        <taxon>Micromonosporales</taxon>
        <taxon>Micromonosporaceae</taxon>
        <taxon>Rhizocola</taxon>
    </lineage>
</organism>
<evidence type="ECO:0000313" key="3">
    <source>
        <dbReference type="Proteomes" id="UP000612899"/>
    </source>
</evidence>
<dbReference type="PANTHER" id="PTHR36179:SF2">
    <property type="entry name" value="LUD DOMAIN-CONTAINING PROTEIN"/>
    <property type="match status" value="1"/>
</dbReference>
<sequence>MSTDDTFDEAFAAAADVSQLDRAAKSLQDNGFTVHVVDTAEQARDLVIELLPRDQAVFTALSETLRISGIAAAVEESGEFVSVRRQVGQLADDDVDGRLRLGATPDVVVGSVHAVTEDGRMVAASASGSQLGPYSAGARRAVWVVGAQKIVSDLDTALRRVRTYSLPLERRKWQAQGHDSFIGKS</sequence>
<dbReference type="InterPro" id="IPR003741">
    <property type="entry name" value="LUD_dom"/>
</dbReference>
<dbReference type="InterPro" id="IPR037171">
    <property type="entry name" value="NagB/RpiA_transferase-like"/>
</dbReference>
<dbReference type="PANTHER" id="PTHR36179">
    <property type="entry name" value="LUD_DOM DOMAIN-CONTAINING PROTEIN"/>
    <property type="match status" value="1"/>
</dbReference>
<dbReference type="Proteomes" id="UP000612899">
    <property type="component" value="Unassembled WGS sequence"/>
</dbReference>
<dbReference type="RefSeq" id="WP_203911474.1">
    <property type="nucleotide sequence ID" value="NZ_BONY01000039.1"/>
</dbReference>
<feature type="domain" description="LUD" evidence="1">
    <location>
        <begin position="21"/>
        <end position="170"/>
    </location>
</feature>
<name>A0A8J3QBG3_9ACTN</name>
<keyword evidence="3" id="KW-1185">Reference proteome</keyword>
<comment type="caution">
    <text evidence="2">The sequence shown here is derived from an EMBL/GenBank/DDBJ whole genome shotgun (WGS) entry which is preliminary data.</text>
</comment>
<dbReference type="EMBL" id="BONY01000039">
    <property type="protein sequence ID" value="GIH07694.1"/>
    <property type="molecule type" value="Genomic_DNA"/>
</dbReference>
<gene>
    <name evidence="2" type="ORF">Rhe02_57610</name>
</gene>
<reference evidence="2" key="1">
    <citation type="submission" date="2021-01" db="EMBL/GenBank/DDBJ databases">
        <title>Whole genome shotgun sequence of Rhizocola hellebori NBRC 109834.</title>
        <authorList>
            <person name="Komaki H."/>
            <person name="Tamura T."/>
        </authorList>
    </citation>
    <scope>NUCLEOTIDE SEQUENCE</scope>
    <source>
        <strain evidence="2">NBRC 109834</strain>
    </source>
</reference>
<protein>
    <recommendedName>
        <fullName evidence="1">LUD domain-containing protein</fullName>
    </recommendedName>
</protein>
<dbReference type="Gene3D" id="3.40.50.10420">
    <property type="entry name" value="NagB/RpiA/CoA transferase-like"/>
    <property type="match status" value="1"/>
</dbReference>
<dbReference type="InterPro" id="IPR024185">
    <property type="entry name" value="FTHF_cligase-like_sf"/>
</dbReference>
<proteinExistence type="predicted"/>
<dbReference type="Pfam" id="PF02589">
    <property type="entry name" value="LUD_dom"/>
    <property type="match status" value="1"/>
</dbReference>
<evidence type="ECO:0000313" key="2">
    <source>
        <dbReference type="EMBL" id="GIH07694.1"/>
    </source>
</evidence>
<accession>A0A8J3QBG3</accession>
<dbReference type="AlphaFoldDB" id="A0A8J3QBG3"/>